<feature type="compositionally biased region" description="Polar residues" evidence="1">
    <location>
        <begin position="89"/>
        <end position="102"/>
    </location>
</feature>
<organism evidence="2 3">
    <name type="scientific">Schistosoma mattheei</name>
    <dbReference type="NCBI Taxonomy" id="31246"/>
    <lineage>
        <taxon>Eukaryota</taxon>
        <taxon>Metazoa</taxon>
        <taxon>Spiralia</taxon>
        <taxon>Lophotrochozoa</taxon>
        <taxon>Platyhelminthes</taxon>
        <taxon>Trematoda</taxon>
        <taxon>Digenea</taxon>
        <taxon>Strigeidida</taxon>
        <taxon>Schistosomatoidea</taxon>
        <taxon>Schistosomatidae</taxon>
        <taxon>Schistosoma</taxon>
    </lineage>
</organism>
<dbReference type="EMBL" id="UZAL01028983">
    <property type="protein sequence ID" value="VDP45060.1"/>
    <property type="molecule type" value="Genomic_DNA"/>
</dbReference>
<feature type="compositionally biased region" description="Basic and acidic residues" evidence="1">
    <location>
        <begin position="10"/>
        <end position="54"/>
    </location>
</feature>
<protein>
    <submittedName>
        <fullName evidence="2">Uncharacterized protein</fullName>
    </submittedName>
</protein>
<evidence type="ECO:0000256" key="1">
    <source>
        <dbReference type="SAM" id="MobiDB-lite"/>
    </source>
</evidence>
<keyword evidence="3" id="KW-1185">Reference proteome</keyword>
<name>A0A183P2D4_9TREM</name>
<gene>
    <name evidence="2" type="ORF">SMTD_LOCUS8519</name>
</gene>
<dbReference type="Proteomes" id="UP000269396">
    <property type="component" value="Unassembled WGS sequence"/>
</dbReference>
<sequence>MDLYGNPGQDSRKEEQEDRKDSKPERPVKDKEGKTSTETQEQTKRWAEHVEELSNRSAPLNPTDIKAAHKDLPIDVIHQRSEKSGWPSDKSTVGKQRGQTAYQPKHKSQTQLIANMIHVLFKIWEKEQVSTEWKEEYFIKIPKEDISKCNNYKRITLPSVPENVSNSVAEPNERFSRRPTLRSTGQMM</sequence>
<proteinExistence type="predicted"/>
<evidence type="ECO:0000313" key="2">
    <source>
        <dbReference type="EMBL" id="VDP45060.1"/>
    </source>
</evidence>
<dbReference type="AlphaFoldDB" id="A0A183P2D4"/>
<accession>A0A183P2D4</accession>
<feature type="region of interest" description="Disordered" evidence="1">
    <location>
        <begin position="1"/>
        <end position="63"/>
    </location>
</feature>
<feature type="region of interest" description="Disordered" evidence="1">
    <location>
        <begin position="168"/>
        <end position="188"/>
    </location>
</feature>
<reference evidence="2 3" key="1">
    <citation type="submission" date="2018-11" db="EMBL/GenBank/DDBJ databases">
        <authorList>
            <consortium name="Pathogen Informatics"/>
        </authorList>
    </citation>
    <scope>NUCLEOTIDE SEQUENCE [LARGE SCALE GENOMIC DNA]</scope>
    <source>
        <strain>Denwood</strain>
        <strain evidence="3">Zambia</strain>
    </source>
</reference>
<feature type="region of interest" description="Disordered" evidence="1">
    <location>
        <begin position="78"/>
        <end position="107"/>
    </location>
</feature>
<evidence type="ECO:0000313" key="3">
    <source>
        <dbReference type="Proteomes" id="UP000269396"/>
    </source>
</evidence>